<reference evidence="1 2" key="1">
    <citation type="submission" date="2017-08" db="EMBL/GenBank/DDBJ databases">
        <title>Infants hospitalized years apart are colonized by the same room-sourced microbial strains.</title>
        <authorList>
            <person name="Brooks B."/>
            <person name="Olm M.R."/>
            <person name="Firek B.A."/>
            <person name="Baker R."/>
            <person name="Thomas B.C."/>
            <person name="Morowitz M.J."/>
            <person name="Banfield J.F."/>
        </authorList>
    </citation>
    <scope>NUCLEOTIDE SEQUENCE [LARGE SCALE GENOMIC DNA]</scope>
    <source>
        <strain evidence="1">S2_006_000_R1_57</strain>
    </source>
</reference>
<sequence length="186" mass="20465">MESATEEESVLSTTALGELISTAGGEALALGHPHEHPDGPFEVSFMTPLRDVVLWRLVPFPGQLPPIVNAGPRAALGDLRRAEEASLQRLQHTPHIISEQQDEDFRNALIDIDSALLISDSVTYPPSVEGHYLQLIFAADHVAAIVSVTRHYAQTAETALIPLLRTAQRARGTAWNEWRYHHSPTL</sequence>
<name>A0A2W5ICZ2_9ACTN</name>
<accession>A0A2W5ICZ2</accession>
<organism evidence="1 2">
    <name type="scientific">Lawsonella clevelandensis</name>
    <dbReference type="NCBI Taxonomy" id="1528099"/>
    <lineage>
        <taxon>Bacteria</taxon>
        <taxon>Bacillati</taxon>
        <taxon>Actinomycetota</taxon>
        <taxon>Actinomycetes</taxon>
        <taxon>Mycobacteriales</taxon>
        <taxon>Lawsonellaceae</taxon>
        <taxon>Lawsonella</taxon>
    </lineage>
</organism>
<evidence type="ECO:0000313" key="2">
    <source>
        <dbReference type="Proteomes" id="UP000248606"/>
    </source>
</evidence>
<proteinExistence type="predicted"/>
<dbReference type="EMBL" id="QFOZ01000001">
    <property type="protein sequence ID" value="PZP89961.1"/>
    <property type="molecule type" value="Genomic_DNA"/>
</dbReference>
<protein>
    <submittedName>
        <fullName evidence="1">Uncharacterized protein</fullName>
    </submittedName>
</protein>
<dbReference type="Proteomes" id="UP000248606">
    <property type="component" value="Unassembled WGS sequence"/>
</dbReference>
<gene>
    <name evidence="1" type="ORF">DI579_02065</name>
</gene>
<comment type="caution">
    <text evidence="1">The sequence shown here is derived from an EMBL/GenBank/DDBJ whole genome shotgun (WGS) entry which is preliminary data.</text>
</comment>
<dbReference type="AlphaFoldDB" id="A0A2W5ICZ2"/>
<evidence type="ECO:0000313" key="1">
    <source>
        <dbReference type="EMBL" id="PZP89961.1"/>
    </source>
</evidence>